<dbReference type="Proteomes" id="UP000012081">
    <property type="component" value="Unassembled WGS sequence"/>
</dbReference>
<protein>
    <recommendedName>
        <fullName evidence="4">Amino acid transporter</fullName>
    </recommendedName>
</protein>
<dbReference type="RefSeq" id="WP_003390517.1">
    <property type="nucleotide sequence ID" value="NZ_APBN01000011.1"/>
</dbReference>
<organism evidence="2 3">
    <name type="scientific">Brevibacillus borstelensis AK1</name>
    <dbReference type="NCBI Taxonomy" id="1300222"/>
    <lineage>
        <taxon>Bacteria</taxon>
        <taxon>Bacillati</taxon>
        <taxon>Bacillota</taxon>
        <taxon>Bacilli</taxon>
        <taxon>Bacillales</taxon>
        <taxon>Paenibacillaceae</taxon>
        <taxon>Brevibacillus</taxon>
    </lineage>
</organism>
<reference evidence="2 3" key="1">
    <citation type="submission" date="2013-03" db="EMBL/GenBank/DDBJ databases">
        <title>Assembly of a new bacterial strain Brevibacillus borstelensis AK1.</title>
        <authorList>
            <person name="Rajan I."/>
            <person name="PoliReddy D."/>
            <person name="Sugumar T."/>
            <person name="Rathinam K."/>
            <person name="Alqarawi S."/>
            <person name="Khalil A.B."/>
            <person name="Sivakumar N."/>
        </authorList>
    </citation>
    <scope>NUCLEOTIDE SEQUENCE [LARGE SCALE GENOMIC DNA]</scope>
    <source>
        <strain evidence="2 3">AK1</strain>
    </source>
</reference>
<dbReference type="AlphaFoldDB" id="M8D3Z4"/>
<accession>M8D3Z4</accession>
<keyword evidence="3" id="KW-1185">Reference proteome</keyword>
<evidence type="ECO:0000313" key="2">
    <source>
        <dbReference type="EMBL" id="EMT50979.1"/>
    </source>
</evidence>
<keyword evidence="1" id="KW-0812">Transmembrane</keyword>
<name>M8D3Z4_9BACL</name>
<dbReference type="EMBL" id="APBN01000011">
    <property type="protein sequence ID" value="EMT50979.1"/>
    <property type="molecule type" value="Genomic_DNA"/>
</dbReference>
<evidence type="ECO:0000256" key="1">
    <source>
        <dbReference type="SAM" id="Phobius"/>
    </source>
</evidence>
<evidence type="ECO:0008006" key="4">
    <source>
        <dbReference type="Google" id="ProtNLM"/>
    </source>
</evidence>
<evidence type="ECO:0000313" key="3">
    <source>
        <dbReference type="Proteomes" id="UP000012081"/>
    </source>
</evidence>
<proteinExistence type="predicted"/>
<comment type="caution">
    <text evidence="2">The sequence shown here is derived from an EMBL/GenBank/DDBJ whole genome shotgun (WGS) entry which is preliminary data.</text>
</comment>
<sequence length="71" mass="8149">MKNEKRPADYPPQRENEPFNSVVDHYRNIVGTPSKPIDMESMPKPLKWFGYIVFGILLTGSLLLLIAFLIT</sequence>
<dbReference type="PATRIC" id="fig|1300222.3.peg.4263"/>
<keyword evidence="1" id="KW-0472">Membrane</keyword>
<dbReference type="OrthoDB" id="2658755at2"/>
<feature type="transmembrane region" description="Helical" evidence="1">
    <location>
        <begin position="48"/>
        <end position="70"/>
    </location>
</feature>
<gene>
    <name evidence="2" type="ORF">I532_20276</name>
</gene>
<keyword evidence="1" id="KW-1133">Transmembrane helix</keyword>